<reference evidence="2 3" key="1">
    <citation type="submission" date="2022-11" db="EMBL/GenBank/DDBJ databases">
        <title>Minimal conservation of predation-associated metabolite biosynthetic gene clusters underscores biosynthetic potential of Myxococcota including descriptions for ten novel species: Archangium lansinium sp. nov., Myxococcus landrumus sp. nov., Nannocystis bai.</title>
        <authorList>
            <person name="Ahearne A."/>
            <person name="Stevens C."/>
            <person name="Dowd S."/>
        </authorList>
    </citation>
    <scope>NUCLEOTIDE SEQUENCE [LARGE SCALE GENOMIC DNA]</scope>
    <source>
        <strain evidence="2 3">RJM3</strain>
    </source>
</reference>
<evidence type="ECO:0000313" key="3">
    <source>
        <dbReference type="Proteomes" id="UP001221411"/>
    </source>
</evidence>
<dbReference type="RefSeq" id="WP_271916093.1">
    <property type="nucleotide sequence ID" value="NZ_JAQNDO010000001.1"/>
</dbReference>
<dbReference type="Proteomes" id="UP001221411">
    <property type="component" value="Unassembled WGS sequence"/>
</dbReference>
<proteinExistence type="predicted"/>
<protein>
    <submittedName>
        <fullName evidence="2">DUF2130 domain-containing protein</fullName>
    </submittedName>
</protein>
<keyword evidence="1" id="KW-0175">Coiled coil</keyword>
<comment type="caution">
    <text evidence="2">The sequence shown here is derived from an EMBL/GenBank/DDBJ whole genome shotgun (WGS) entry which is preliminary data.</text>
</comment>
<keyword evidence="3" id="KW-1185">Reference proteome</keyword>
<feature type="coiled-coil region" evidence="1">
    <location>
        <begin position="75"/>
        <end position="102"/>
    </location>
</feature>
<evidence type="ECO:0000256" key="1">
    <source>
        <dbReference type="SAM" id="Coils"/>
    </source>
</evidence>
<sequence length="334" mass="37460">MPQQKCPVCGQALLDPKAHARVQANLSKFLEHEKAKLGREAKREAQALALRQVEALRGQHAEELARATSQAAAASRTQLRENEQLKKKVAELQRRLEKQTPDQRGEFGEAEILTQLQTAFPTDEIRRLNKRQGGADILHEVREKGAMCGVIAYECKNVAAWSNGFIGQVRKARTVHKARYVVLVSNMFPRGQKHLCVVRDVPVVHPSIAVHLARYLREAIVTLAQSRATEPERQRRADRLLQLIQSEEFGEQMHAIAEAVQDLEGLQDKERQDHERTWARQSEYLAVISKNTTRLDGQIAAILHAPVARDTGARPPLARSRALALPAKVAARRA</sequence>
<dbReference type="Pfam" id="PF09903">
    <property type="entry name" value="DUF2130"/>
    <property type="match status" value="1"/>
</dbReference>
<dbReference type="InterPro" id="IPR019219">
    <property type="entry name" value="DUF2130"/>
</dbReference>
<organism evidence="2 3">
    <name type="scientific">Polyangium mundeleinium</name>
    <dbReference type="NCBI Taxonomy" id="2995306"/>
    <lineage>
        <taxon>Bacteria</taxon>
        <taxon>Pseudomonadati</taxon>
        <taxon>Myxococcota</taxon>
        <taxon>Polyangia</taxon>
        <taxon>Polyangiales</taxon>
        <taxon>Polyangiaceae</taxon>
        <taxon>Polyangium</taxon>
    </lineage>
</organism>
<name>A0ABT5EHN6_9BACT</name>
<dbReference type="EMBL" id="JAQNDO010000001">
    <property type="protein sequence ID" value="MDC0740887.1"/>
    <property type="molecule type" value="Genomic_DNA"/>
</dbReference>
<gene>
    <name evidence="2" type="ORF">POL67_05985</name>
</gene>
<evidence type="ECO:0000313" key="2">
    <source>
        <dbReference type="EMBL" id="MDC0740887.1"/>
    </source>
</evidence>
<accession>A0ABT5EHN6</accession>